<organism evidence="2 3">
    <name type="scientific">Alkalihalophilus pseudofirmus</name>
    <name type="common">Bacillus pseudofirmus</name>
    <dbReference type="NCBI Taxonomy" id="79885"/>
    <lineage>
        <taxon>Bacteria</taxon>
        <taxon>Bacillati</taxon>
        <taxon>Bacillota</taxon>
        <taxon>Bacilli</taxon>
        <taxon>Bacillales</taxon>
        <taxon>Bacillaceae</taxon>
        <taxon>Alkalihalophilus</taxon>
    </lineage>
</organism>
<evidence type="ECO:0000313" key="3">
    <source>
        <dbReference type="Proteomes" id="UP001285636"/>
    </source>
</evidence>
<accession>A0AAJ2KTJ8</accession>
<proteinExistence type="predicted"/>
<dbReference type="EMBL" id="JAWJAY010000001">
    <property type="protein sequence ID" value="MDV2884831.1"/>
    <property type="molecule type" value="Genomic_DNA"/>
</dbReference>
<dbReference type="InterPro" id="IPR035406">
    <property type="entry name" value="DUF5412"/>
</dbReference>
<dbReference type="Proteomes" id="UP001285636">
    <property type="component" value="Unassembled WGS sequence"/>
</dbReference>
<comment type="caution">
    <text evidence="2">The sequence shown here is derived from an EMBL/GenBank/DDBJ whole genome shotgun (WGS) entry which is preliminary data.</text>
</comment>
<gene>
    <name evidence="2" type="ORF">RYX45_06550</name>
</gene>
<keyword evidence="1" id="KW-1133">Transmembrane helix</keyword>
<dbReference type="AlphaFoldDB" id="A0AAJ2KTJ8"/>
<keyword evidence="1" id="KW-0472">Membrane</keyword>
<name>A0AAJ2KTJ8_ALKPS</name>
<dbReference type="Pfam" id="PF17428">
    <property type="entry name" value="DUF5412"/>
    <property type="match status" value="1"/>
</dbReference>
<evidence type="ECO:0000256" key="1">
    <source>
        <dbReference type="SAM" id="Phobius"/>
    </source>
</evidence>
<keyword evidence="1" id="KW-0812">Transmembrane</keyword>
<protein>
    <submittedName>
        <fullName evidence="2">DUF5412 family protein</fullName>
    </submittedName>
</protein>
<sequence length="183" mass="21353">MLILFTIFTLLTTFTLFLLFTAKFIYSRVKSKAFPKKLFIATLTGVVLLFSIYIHRVYFFSFDRINDEYTQKGPGPIISPSEKYSVNAYYEPYGGAVGDVNVWVEKTNHEENKTNIVYYADAKSDFSMQWKDEKTLSIINDEPDYPGSDRSITLNIEKEIYHENGWACKSILMKNTYERCYQD</sequence>
<feature type="transmembrane region" description="Helical" evidence="1">
    <location>
        <begin position="38"/>
        <end position="59"/>
    </location>
</feature>
<evidence type="ECO:0000313" key="2">
    <source>
        <dbReference type="EMBL" id="MDV2884831.1"/>
    </source>
</evidence>
<dbReference type="RefSeq" id="WP_323466276.1">
    <property type="nucleotide sequence ID" value="NZ_CP144224.1"/>
</dbReference>
<reference evidence="2" key="1">
    <citation type="submission" date="2023-10" db="EMBL/GenBank/DDBJ databases">
        <title>Screening of Alkalihalophilus pseudofirmusBZ-TG-HK211 and Its Alleviation of Salt Stress on Rapeseed Growth.</title>
        <authorList>
            <person name="Zhao B."/>
            <person name="Guo T."/>
        </authorList>
    </citation>
    <scope>NUCLEOTIDE SEQUENCE</scope>
    <source>
        <strain evidence="2">BZ-TG-HK211</strain>
    </source>
</reference>
<feature type="transmembrane region" description="Helical" evidence="1">
    <location>
        <begin position="6"/>
        <end position="26"/>
    </location>
</feature>